<dbReference type="AlphaFoldDB" id="A0AA39P855"/>
<accession>A0AA39P855</accession>
<proteinExistence type="predicted"/>
<evidence type="ECO:0000313" key="2">
    <source>
        <dbReference type="Proteomes" id="UP001175228"/>
    </source>
</evidence>
<dbReference type="Proteomes" id="UP001175228">
    <property type="component" value="Unassembled WGS sequence"/>
</dbReference>
<dbReference type="EMBL" id="JAUEPU010000094">
    <property type="protein sequence ID" value="KAK0478658.1"/>
    <property type="molecule type" value="Genomic_DNA"/>
</dbReference>
<reference evidence="1" key="1">
    <citation type="submission" date="2023-06" db="EMBL/GenBank/DDBJ databases">
        <authorList>
            <consortium name="Lawrence Berkeley National Laboratory"/>
            <person name="Ahrendt S."/>
            <person name="Sahu N."/>
            <person name="Indic B."/>
            <person name="Wong-Bajracharya J."/>
            <person name="Merenyi Z."/>
            <person name="Ke H.-M."/>
            <person name="Monk M."/>
            <person name="Kocsube S."/>
            <person name="Drula E."/>
            <person name="Lipzen A."/>
            <person name="Balint B."/>
            <person name="Henrissat B."/>
            <person name="Andreopoulos B."/>
            <person name="Martin F.M."/>
            <person name="Harder C.B."/>
            <person name="Rigling D."/>
            <person name="Ford K.L."/>
            <person name="Foster G.D."/>
            <person name="Pangilinan J."/>
            <person name="Papanicolaou A."/>
            <person name="Barry K."/>
            <person name="LaButti K."/>
            <person name="Viragh M."/>
            <person name="Koriabine M."/>
            <person name="Yan M."/>
            <person name="Riley R."/>
            <person name="Champramary S."/>
            <person name="Plett K.L."/>
            <person name="Tsai I.J."/>
            <person name="Slot J."/>
            <person name="Sipos G."/>
            <person name="Plett J."/>
            <person name="Nagy L.G."/>
            <person name="Grigoriev I.V."/>
        </authorList>
    </citation>
    <scope>NUCLEOTIDE SEQUENCE</scope>
    <source>
        <strain evidence="1">HWK02</strain>
    </source>
</reference>
<gene>
    <name evidence="1" type="ORF">EDD18DRAFT_1312546</name>
</gene>
<comment type="caution">
    <text evidence="1">The sequence shown here is derived from an EMBL/GenBank/DDBJ whole genome shotgun (WGS) entry which is preliminary data.</text>
</comment>
<keyword evidence="2" id="KW-1185">Reference proteome</keyword>
<protein>
    <submittedName>
        <fullName evidence="1">Uncharacterized protein</fullName>
    </submittedName>
</protein>
<evidence type="ECO:0000313" key="1">
    <source>
        <dbReference type="EMBL" id="KAK0478658.1"/>
    </source>
</evidence>
<organism evidence="1 2">
    <name type="scientific">Armillaria luteobubalina</name>
    <dbReference type="NCBI Taxonomy" id="153913"/>
    <lineage>
        <taxon>Eukaryota</taxon>
        <taxon>Fungi</taxon>
        <taxon>Dikarya</taxon>
        <taxon>Basidiomycota</taxon>
        <taxon>Agaricomycotina</taxon>
        <taxon>Agaricomycetes</taxon>
        <taxon>Agaricomycetidae</taxon>
        <taxon>Agaricales</taxon>
        <taxon>Marasmiineae</taxon>
        <taxon>Physalacriaceae</taxon>
        <taxon>Armillaria</taxon>
    </lineage>
</organism>
<sequence>MSVQGFIQTLCDLHYTPVRGGLHEQFSICYDVFLTILDTVETRVMRELNHTDLDWRLANCCATCTFELQGEEQLEFSMFGAMDSNDSLKRFSFRAKYPLAIVERLLKFGRTINHSPLQELASMKKLCVLLHNLGTYLTGLGLEDLETLE</sequence>
<name>A0AA39P855_9AGAR</name>